<dbReference type="Proteomes" id="UP000199758">
    <property type="component" value="Unassembled WGS sequence"/>
</dbReference>
<keyword evidence="4" id="KW-1185">Reference proteome</keyword>
<evidence type="ECO:0000313" key="4">
    <source>
        <dbReference type="Proteomes" id="UP000199758"/>
    </source>
</evidence>
<dbReference type="Pfam" id="PF09831">
    <property type="entry name" value="DUF2058"/>
    <property type="match status" value="1"/>
</dbReference>
<evidence type="ECO:0008006" key="5">
    <source>
        <dbReference type="Google" id="ProtNLM"/>
    </source>
</evidence>
<gene>
    <name evidence="3" type="ORF">SAMN04488068_1624</name>
</gene>
<evidence type="ECO:0000256" key="1">
    <source>
        <dbReference type="SAM" id="Coils"/>
    </source>
</evidence>
<evidence type="ECO:0000256" key="2">
    <source>
        <dbReference type="SAM" id="MobiDB-lite"/>
    </source>
</evidence>
<dbReference type="InterPro" id="IPR018636">
    <property type="entry name" value="DUF2058"/>
</dbReference>
<accession>A0A1M5N4R0</accession>
<evidence type="ECO:0000313" key="3">
    <source>
        <dbReference type="EMBL" id="SHG84445.1"/>
    </source>
</evidence>
<organism evidence="3 4">
    <name type="scientific">Hydrocarboniphaga daqingensis</name>
    <dbReference type="NCBI Taxonomy" id="490188"/>
    <lineage>
        <taxon>Bacteria</taxon>
        <taxon>Pseudomonadati</taxon>
        <taxon>Pseudomonadota</taxon>
        <taxon>Gammaproteobacteria</taxon>
        <taxon>Nevskiales</taxon>
        <taxon>Nevskiaceae</taxon>
        <taxon>Hydrocarboniphaga</taxon>
    </lineage>
</organism>
<protein>
    <recommendedName>
        <fullName evidence="5">Nucleoprotein/polynucleotide-associated enzyme</fullName>
    </recommendedName>
</protein>
<dbReference type="OrthoDB" id="5294470at2"/>
<dbReference type="RefSeq" id="WP_072896336.1">
    <property type="nucleotide sequence ID" value="NZ_FQWZ01000003.1"/>
</dbReference>
<keyword evidence="1" id="KW-0175">Coiled coil</keyword>
<dbReference type="STRING" id="490188.SAMN04488068_1624"/>
<proteinExistence type="predicted"/>
<reference evidence="3 4" key="1">
    <citation type="submission" date="2016-11" db="EMBL/GenBank/DDBJ databases">
        <authorList>
            <person name="Jaros S."/>
            <person name="Januszkiewicz K."/>
            <person name="Wedrychowicz H."/>
        </authorList>
    </citation>
    <scope>NUCLEOTIDE SEQUENCE [LARGE SCALE GENOMIC DNA]</scope>
    <source>
        <strain evidence="3 4">CGMCC 1.7049</strain>
    </source>
</reference>
<dbReference type="AlphaFoldDB" id="A0A1M5N4R0"/>
<sequence length="184" mass="20857">MSLSLRDQLLQAGLINEKQAKAANKQQHHQRRDQARNPAAAAVDPQKLAAQKAAEAKAARDAELNRIQREKAEHKARRAQVKQLVDQNRLPKVESDLLYNFVDGKDGKRIRRLPVTPQQRDQLIAGTIAIVRCDGRYELVPAAVAERIKERDPHAVIPPRNDEPAQVDENDPYKDFVVPDDLMW</sequence>
<feature type="region of interest" description="Disordered" evidence="2">
    <location>
        <begin position="20"/>
        <end position="46"/>
    </location>
</feature>
<feature type="coiled-coil region" evidence="1">
    <location>
        <begin position="53"/>
        <end position="84"/>
    </location>
</feature>
<name>A0A1M5N4R0_9GAMM</name>
<dbReference type="EMBL" id="FQWZ01000003">
    <property type="protein sequence ID" value="SHG84445.1"/>
    <property type="molecule type" value="Genomic_DNA"/>
</dbReference>